<gene>
    <name evidence="4" type="primary">Zcchc3_49</name>
    <name evidence="4" type="ORF">GTO95_0012921</name>
</gene>
<dbReference type="InterPro" id="IPR001878">
    <property type="entry name" value="Znf_CCHC"/>
</dbReference>
<dbReference type="AlphaFoldDB" id="A0A8J7T780"/>
<dbReference type="SUPFAM" id="SSF57756">
    <property type="entry name" value="Retrovirus zinc finger-like domains"/>
    <property type="match status" value="2"/>
</dbReference>
<feature type="non-terminal residue" evidence="4">
    <location>
        <position position="525"/>
    </location>
</feature>
<keyword evidence="1" id="KW-0862">Zinc</keyword>
<feature type="compositionally biased region" description="Low complexity" evidence="2">
    <location>
        <begin position="174"/>
        <end position="184"/>
    </location>
</feature>
<protein>
    <submittedName>
        <fullName evidence="4">ZCHC3 protein</fullName>
    </submittedName>
</protein>
<feature type="domain" description="CCHC-type" evidence="3">
    <location>
        <begin position="128"/>
        <end position="142"/>
    </location>
</feature>
<keyword evidence="1" id="KW-0863">Zinc-finger</keyword>
<evidence type="ECO:0000313" key="4">
    <source>
        <dbReference type="EMBL" id="MBN3312603.1"/>
    </source>
</evidence>
<organism evidence="4 5">
    <name type="scientific">Atractosteus spatula</name>
    <name type="common">Alligator gar</name>
    <name type="synonym">Lepisosteus spatula</name>
    <dbReference type="NCBI Taxonomy" id="7917"/>
    <lineage>
        <taxon>Eukaryota</taxon>
        <taxon>Metazoa</taxon>
        <taxon>Chordata</taxon>
        <taxon>Craniata</taxon>
        <taxon>Vertebrata</taxon>
        <taxon>Euteleostomi</taxon>
        <taxon>Actinopterygii</taxon>
        <taxon>Neopterygii</taxon>
        <taxon>Holostei</taxon>
        <taxon>Semionotiformes</taxon>
        <taxon>Lepisosteidae</taxon>
        <taxon>Atractosteus</taxon>
    </lineage>
</organism>
<evidence type="ECO:0000256" key="2">
    <source>
        <dbReference type="SAM" id="MobiDB-lite"/>
    </source>
</evidence>
<feature type="compositionally biased region" description="Acidic residues" evidence="2">
    <location>
        <begin position="192"/>
        <end position="219"/>
    </location>
</feature>
<feature type="domain" description="CCHC-type" evidence="3">
    <location>
        <begin position="147"/>
        <end position="161"/>
    </location>
</feature>
<evidence type="ECO:0000313" key="5">
    <source>
        <dbReference type="Proteomes" id="UP000736164"/>
    </source>
</evidence>
<evidence type="ECO:0000259" key="3">
    <source>
        <dbReference type="PROSITE" id="PS50158"/>
    </source>
</evidence>
<accession>A0A8J7T780</accession>
<proteinExistence type="predicted"/>
<sequence length="525" mass="58309">MVKTKRNEKPLSDYIIEPLFVRENRPLVVQMFNPYVPEEDIEVFLKRFVDITAKGVRITDRNGYWSGKFRYFVRLRTLSAQEDGYLHPPAMFFIGVNRGYVNYPGQPLTCRRCGGEGHFAANCREPVCKRCGTAGHQGAECKAARTCNLCGEEGHLYKDCPLSRNSVSRGAAGGVPEAAGPSSSLLVSGTEDREEETRETEETGEMEEGTPEEPADDDGQQPVADQGAEDREPAVSPEGDLEEGSTVVEDIAARTARNLETMQDIMNTLQQTMGEKEGGMEWSGGAAKRKLEGGESSEEESTPEVVAETAPQPSAESDKQAEGDSGHSKRPCGAVVVMAAVTEDFLAEQKIDEEGQIDLSSCPSLSAFVQEGVIFELEGRNLIKITCRDLNTATDAQRALLDILKDREAQKAGDMAKRDRQRRYDDLRRRVRQSGSLYKLDLETSSAFLKHSTWYREGVRYPKGFEKIKEILRQFGSVKPSFDHSGREVLGMGLEGKKKEDVVRCTYELQAYIKEGEGKVQKSWT</sequence>
<keyword evidence="5" id="KW-1185">Reference proteome</keyword>
<evidence type="ECO:0000256" key="1">
    <source>
        <dbReference type="PROSITE-ProRule" id="PRU00047"/>
    </source>
</evidence>
<dbReference type="GO" id="GO:0003676">
    <property type="term" value="F:nucleic acid binding"/>
    <property type="evidence" value="ECO:0007669"/>
    <property type="project" value="InterPro"/>
</dbReference>
<dbReference type="Gene3D" id="4.10.60.10">
    <property type="entry name" value="Zinc finger, CCHC-type"/>
    <property type="match status" value="1"/>
</dbReference>
<keyword evidence="1" id="KW-0479">Metal-binding</keyword>
<dbReference type="PROSITE" id="PS50158">
    <property type="entry name" value="ZF_CCHC"/>
    <property type="match status" value="3"/>
</dbReference>
<feature type="compositionally biased region" description="Basic and acidic residues" evidence="2">
    <location>
        <begin position="316"/>
        <end position="327"/>
    </location>
</feature>
<dbReference type="Pfam" id="PF00098">
    <property type="entry name" value="zf-CCHC"/>
    <property type="match status" value="2"/>
</dbReference>
<name>A0A8J7T780_ATRSP</name>
<dbReference type="Pfam" id="PF23058">
    <property type="entry name" value="RBD_ZCCHC3_2nd"/>
    <property type="match status" value="1"/>
</dbReference>
<dbReference type="GO" id="GO:0008270">
    <property type="term" value="F:zinc ion binding"/>
    <property type="evidence" value="ECO:0007669"/>
    <property type="project" value="UniProtKB-KW"/>
</dbReference>
<reference evidence="4" key="1">
    <citation type="journal article" date="2021" name="Cell">
        <title>Tracing the genetic footprints of vertebrate landing in non-teleost ray-finned fishes.</title>
        <authorList>
            <person name="Bi X."/>
            <person name="Wang K."/>
            <person name="Yang L."/>
            <person name="Pan H."/>
            <person name="Jiang H."/>
            <person name="Wei Q."/>
            <person name="Fang M."/>
            <person name="Yu H."/>
            <person name="Zhu C."/>
            <person name="Cai Y."/>
            <person name="He Y."/>
            <person name="Gan X."/>
            <person name="Zeng H."/>
            <person name="Yu D."/>
            <person name="Zhu Y."/>
            <person name="Jiang H."/>
            <person name="Qiu Q."/>
            <person name="Yang H."/>
            <person name="Zhang Y.E."/>
            <person name="Wang W."/>
            <person name="Zhu M."/>
            <person name="He S."/>
            <person name="Zhang G."/>
        </authorList>
    </citation>
    <scope>NUCLEOTIDE SEQUENCE</scope>
    <source>
        <strain evidence="4">Allg_001</strain>
    </source>
</reference>
<dbReference type="SMART" id="SM00343">
    <property type="entry name" value="ZnF_C2HC"/>
    <property type="match status" value="3"/>
</dbReference>
<dbReference type="PANTHER" id="PTHR46486:SF1">
    <property type="entry name" value="CCHC-TYPE DOMAIN-CONTAINING PROTEIN"/>
    <property type="match status" value="1"/>
</dbReference>
<dbReference type="Proteomes" id="UP000736164">
    <property type="component" value="Unassembled WGS sequence"/>
</dbReference>
<feature type="region of interest" description="Disordered" evidence="2">
    <location>
        <begin position="275"/>
        <end position="330"/>
    </location>
</feature>
<dbReference type="PANTHER" id="PTHR46486">
    <property type="entry name" value="CCHC-TYPE DOMAIN-CONTAINING PROTEIN"/>
    <property type="match status" value="1"/>
</dbReference>
<feature type="non-terminal residue" evidence="4">
    <location>
        <position position="1"/>
    </location>
</feature>
<feature type="domain" description="CCHC-type" evidence="3">
    <location>
        <begin position="110"/>
        <end position="125"/>
    </location>
</feature>
<dbReference type="InterPro" id="IPR057811">
    <property type="entry name" value="RBD_ZCCHC3_2nd"/>
</dbReference>
<feature type="region of interest" description="Disordered" evidence="2">
    <location>
        <begin position="167"/>
        <end position="247"/>
    </location>
</feature>
<dbReference type="EMBL" id="JAAWVO010006657">
    <property type="protein sequence ID" value="MBN3312603.1"/>
    <property type="molecule type" value="Genomic_DNA"/>
</dbReference>
<dbReference type="InterPro" id="IPR036875">
    <property type="entry name" value="Znf_CCHC_sf"/>
</dbReference>
<comment type="caution">
    <text evidence="4">The sequence shown here is derived from an EMBL/GenBank/DDBJ whole genome shotgun (WGS) entry which is preliminary data.</text>
</comment>